<evidence type="ECO:0000313" key="1">
    <source>
        <dbReference type="EMBL" id="AYV80426.1"/>
    </source>
</evidence>
<gene>
    <name evidence="1" type="ORF">Harvfovirus1_51</name>
</gene>
<sequence>MDAITFDEFLVKKYSHYDNIILDDAQIIFDRLDAQGKKLKAVSKYIEKVKYSVHRLALVADLTEHHYLTVKQFLSIWNSPQRVKIKTCPKWINNLIKNNYCFDYKLLQQMVQDIPKVVIQIVMGKKVENVGMDDFYIVCANGDLVDIKKFYDVFMLTPDIQCFVFALKQERKEGTYEELYHFFKKMGLEFKVNETILAEANLRDFDILDLMIKDGMKLSNDILRYVYGAMSLEKIKKYTLEAVENNVKLELDLLLGLQFCGDLDVTILYDIFFVREGLIPTQDFCDKIVGNEYEKLYNYLVLKKLFVHSDIAMEVACIHGNENLIKDLIITRPK</sequence>
<organism evidence="1">
    <name type="scientific">Harvfovirus sp</name>
    <dbReference type="NCBI Taxonomy" id="2487768"/>
    <lineage>
        <taxon>Viruses</taxon>
        <taxon>Varidnaviria</taxon>
        <taxon>Bamfordvirae</taxon>
        <taxon>Nucleocytoviricota</taxon>
        <taxon>Megaviricetes</taxon>
        <taxon>Imitervirales</taxon>
        <taxon>Mimiviridae</taxon>
        <taxon>Klosneuvirinae</taxon>
    </lineage>
</organism>
<name>A0A3G4ZZM9_9VIRU</name>
<protein>
    <submittedName>
        <fullName evidence="1">Uncharacterized protein</fullName>
    </submittedName>
</protein>
<proteinExistence type="predicted"/>
<accession>A0A3G4ZZM9</accession>
<dbReference type="EMBL" id="MK072243">
    <property type="protein sequence ID" value="AYV80426.1"/>
    <property type="molecule type" value="Genomic_DNA"/>
</dbReference>
<reference evidence="1" key="1">
    <citation type="submission" date="2018-10" db="EMBL/GenBank/DDBJ databases">
        <title>Hidden diversity of soil giant viruses.</title>
        <authorList>
            <person name="Schulz F."/>
            <person name="Alteio L."/>
            <person name="Goudeau D."/>
            <person name="Ryan E.M."/>
            <person name="Malmstrom R.R."/>
            <person name="Blanchard J."/>
            <person name="Woyke T."/>
        </authorList>
    </citation>
    <scope>NUCLEOTIDE SEQUENCE</scope>
    <source>
        <strain evidence="1">HAV1</strain>
    </source>
</reference>